<evidence type="ECO:0000256" key="9">
    <source>
        <dbReference type="SAM" id="Phobius"/>
    </source>
</evidence>
<dbReference type="Pfam" id="PF19055">
    <property type="entry name" value="ABC2_membrane_7"/>
    <property type="match status" value="1"/>
</dbReference>
<feature type="transmembrane region" description="Helical" evidence="9">
    <location>
        <begin position="624"/>
        <end position="645"/>
    </location>
</feature>
<dbReference type="PROSITE" id="PS00211">
    <property type="entry name" value="ABC_TRANSPORTER_1"/>
    <property type="match status" value="1"/>
</dbReference>
<feature type="domain" description="ABC transporter" evidence="10">
    <location>
        <begin position="66"/>
        <end position="316"/>
    </location>
</feature>
<dbReference type="Gene3D" id="3.40.50.300">
    <property type="entry name" value="P-loop containing nucleotide triphosphate hydrolases"/>
    <property type="match status" value="1"/>
</dbReference>
<keyword evidence="7 9" id="KW-1133">Transmembrane helix</keyword>
<evidence type="ECO:0000256" key="7">
    <source>
        <dbReference type="ARBA" id="ARBA00022989"/>
    </source>
</evidence>
<keyword evidence="6" id="KW-0067">ATP-binding</keyword>
<keyword evidence="4 9" id="KW-0812">Transmembrane</keyword>
<sequence length="762" mass="85259">MSTGTEREIVFWFERRESCEFSGGRRRRRSGGRMEHEMEEMEAQIQSAADGESPAIFKKANRLISLKFEDVVYKIKIKQEGCMKNSKSEEQLILKGISGIVFPGELLAMLGPSGSGKTTLLTALGGRLGGHLSGSITYNSKPFSNAMKRNTGFVTQDDVLYPHLTVTETLVYTALLRLPNSISKEEKVNHAEAVISQLGLSRCRDSIIGGPFLRGVSGGERKRVSIGQEMLINPSLLFLDEPTSGLDSTTAQRIVQTLWELANGGRTIVMTIHQPSSRLFYMFHKVLLLSEGNPLYFGKGLQAMDYFSSIGFTPSVAMNPSDFLLDLANGVSTDDSQEDQATIKQTLVSAYKTNLAERVKSEIEIDGQLPEATDDKQFKRWSTSWWQQFSVLFRRGLKERKHEAFSILKIVQVLVVALLCGLLWWQSDRSHIQDQVGLFFFYSGFWGFYPLFQAIFTFPQERMMLQKERSSGMYRLSSYFMALTLGDLPMELVLPTVFVTITYWMAGLKASAVNFLSGLFVLLYSILCSQGLGLAIGALIMDQKSATILGSVIMLSFLLASGYYVQNVPKFIGWIKYISISNYTFKLLLRSQYKPGETYPCGNNKTCLVEDYPSVKTVGLGGQAVSLVALAIMLVAYRLIAYLALMRIGVDLCNVDFSSHELEMRFLLPGHAMFEEPIQITLDKHVHWYVGLTKQGQPRPICVTCVSKGLALVNDKTDAVEPAELEHEIKTETLSFNNVQSQGNDYWQDLGDTSRKRCTIAN</sequence>
<keyword evidence="12" id="KW-1185">Reference proteome</keyword>
<comment type="similarity">
    <text evidence="2">Belongs to the ABC transporter superfamily. ABCG family. Eye pigment precursor importer (TC 3.A.1.204) subfamily.</text>
</comment>
<gene>
    <name evidence="11" type="ORF">Adt_42695</name>
</gene>
<feature type="transmembrane region" description="Helical" evidence="9">
    <location>
        <begin position="404"/>
        <end position="425"/>
    </location>
</feature>
<dbReference type="AlphaFoldDB" id="A0ABD1PT97"/>
<dbReference type="InterPro" id="IPR013525">
    <property type="entry name" value="ABC2_TM"/>
</dbReference>
<evidence type="ECO:0000256" key="3">
    <source>
        <dbReference type="ARBA" id="ARBA00022448"/>
    </source>
</evidence>
<feature type="transmembrane region" description="Helical" evidence="9">
    <location>
        <begin position="518"/>
        <end position="540"/>
    </location>
</feature>
<dbReference type="InterPro" id="IPR050352">
    <property type="entry name" value="ABCG_transporters"/>
</dbReference>
<dbReference type="InterPro" id="IPR017871">
    <property type="entry name" value="ABC_transporter-like_CS"/>
</dbReference>
<dbReference type="CDD" id="cd03213">
    <property type="entry name" value="ABCG_EPDR"/>
    <property type="match status" value="1"/>
</dbReference>
<proteinExistence type="inferred from homology"/>
<protein>
    <submittedName>
        <fullName evidence="11">ABC transporter G family member 9</fullName>
    </submittedName>
</protein>
<evidence type="ECO:0000256" key="1">
    <source>
        <dbReference type="ARBA" id="ARBA00004141"/>
    </source>
</evidence>
<dbReference type="PANTHER" id="PTHR48041:SF22">
    <property type="entry name" value="ABC TRANSPORTER G FAMILY MEMBER 9"/>
    <property type="match status" value="1"/>
</dbReference>
<dbReference type="GO" id="GO:0016020">
    <property type="term" value="C:membrane"/>
    <property type="evidence" value="ECO:0007669"/>
    <property type="project" value="UniProtKB-SubCell"/>
</dbReference>
<dbReference type="InterPro" id="IPR043926">
    <property type="entry name" value="ABCG_dom"/>
</dbReference>
<organism evidence="11 12">
    <name type="scientific">Abeliophyllum distichum</name>
    <dbReference type="NCBI Taxonomy" id="126358"/>
    <lineage>
        <taxon>Eukaryota</taxon>
        <taxon>Viridiplantae</taxon>
        <taxon>Streptophyta</taxon>
        <taxon>Embryophyta</taxon>
        <taxon>Tracheophyta</taxon>
        <taxon>Spermatophyta</taxon>
        <taxon>Magnoliopsida</taxon>
        <taxon>eudicotyledons</taxon>
        <taxon>Gunneridae</taxon>
        <taxon>Pentapetalae</taxon>
        <taxon>asterids</taxon>
        <taxon>lamiids</taxon>
        <taxon>Lamiales</taxon>
        <taxon>Oleaceae</taxon>
        <taxon>Forsythieae</taxon>
        <taxon>Abeliophyllum</taxon>
    </lineage>
</organism>
<dbReference type="SUPFAM" id="SSF52540">
    <property type="entry name" value="P-loop containing nucleoside triphosphate hydrolases"/>
    <property type="match status" value="1"/>
</dbReference>
<dbReference type="Pfam" id="PF01061">
    <property type="entry name" value="ABC2_membrane"/>
    <property type="match status" value="1"/>
</dbReference>
<evidence type="ECO:0000256" key="4">
    <source>
        <dbReference type="ARBA" id="ARBA00022692"/>
    </source>
</evidence>
<reference evidence="12" key="1">
    <citation type="submission" date="2024-07" db="EMBL/GenBank/DDBJ databases">
        <title>Two chromosome-level genome assemblies of Korean endemic species Abeliophyllum distichum and Forsythia ovata (Oleaceae).</title>
        <authorList>
            <person name="Jang H."/>
        </authorList>
    </citation>
    <scope>NUCLEOTIDE SEQUENCE [LARGE SCALE GENOMIC DNA]</scope>
</reference>
<feature type="transmembrane region" description="Helical" evidence="9">
    <location>
        <begin position="479"/>
        <end position="506"/>
    </location>
</feature>
<feature type="transmembrane region" description="Helical" evidence="9">
    <location>
        <begin position="437"/>
        <end position="458"/>
    </location>
</feature>
<evidence type="ECO:0000313" key="12">
    <source>
        <dbReference type="Proteomes" id="UP001604336"/>
    </source>
</evidence>
<feature type="transmembrane region" description="Helical" evidence="9">
    <location>
        <begin position="547"/>
        <end position="565"/>
    </location>
</feature>
<dbReference type="FunFam" id="3.40.50.300:FF:000337">
    <property type="entry name" value="ABC transporter G family member 22"/>
    <property type="match status" value="1"/>
</dbReference>
<evidence type="ECO:0000259" key="10">
    <source>
        <dbReference type="PROSITE" id="PS50893"/>
    </source>
</evidence>
<evidence type="ECO:0000256" key="2">
    <source>
        <dbReference type="ARBA" id="ARBA00005814"/>
    </source>
</evidence>
<comment type="caution">
    <text evidence="11">The sequence shown here is derived from an EMBL/GenBank/DDBJ whole genome shotgun (WGS) entry which is preliminary data.</text>
</comment>
<comment type="subcellular location">
    <subcellularLocation>
        <location evidence="1">Membrane</location>
        <topology evidence="1">Multi-pass membrane protein</topology>
    </subcellularLocation>
</comment>
<evidence type="ECO:0000256" key="5">
    <source>
        <dbReference type="ARBA" id="ARBA00022741"/>
    </source>
</evidence>
<name>A0ABD1PT97_9LAMI</name>
<keyword evidence="5" id="KW-0547">Nucleotide-binding</keyword>
<dbReference type="InterPro" id="IPR003439">
    <property type="entry name" value="ABC_transporter-like_ATP-bd"/>
</dbReference>
<accession>A0ABD1PT97</accession>
<evidence type="ECO:0000256" key="8">
    <source>
        <dbReference type="ARBA" id="ARBA00023136"/>
    </source>
</evidence>
<keyword evidence="3" id="KW-0813">Transport</keyword>
<dbReference type="PROSITE" id="PS50893">
    <property type="entry name" value="ABC_TRANSPORTER_2"/>
    <property type="match status" value="1"/>
</dbReference>
<dbReference type="SMART" id="SM00382">
    <property type="entry name" value="AAA"/>
    <property type="match status" value="1"/>
</dbReference>
<keyword evidence="8 9" id="KW-0472">Membrane</keyword>
<dbReference type="EMBL" id="JBFOLK010000013">
    <property type="protein sequence ID" value="KAL2466844.1"/>
    <property type="molecule type" value="Genomic_DNA"/>
</dbReference>
<dbReference type="PANTHER" id="PTHR48041">
    <property type="entry name" value="ABC TRANSPORTER G FAMILY MEMBER 28"/>
    <property type="match status" value="1"/>
</dbReference>
<evidence type="ECO:0000313" key="11">
    <source>
        <dbReference type="EMBL" id="KAL2466844.1"/>
    </source>
</evidence>
<evidence type="ECO:0000256" key="6">
    <source>
        <dbReference type="ARBA" id="ARBA00022840"/>
    </source>
</evidence>
<dbReference type="InterPro" id="IPR003593">
    <property type="entry name" value="AAA+_ATPase"/>
</dbReference>
<dbReference type="InterPro" id="IPR027417">
    <property type="entry name" value="P-loop_NTPase"/>
</dbReference>
<dbReference type="Proteomes" id="UP001604336">
    <property type="component" value="Unassembled WGS sequence"/>
</dbReference>
<dbReference type="GO" id="GO:0005524">
    <property type="term" value="F:ATP binding"/>
    <property type="evidence" value="ECO:0007669"/>
    <property type="project" value="UniProtKB-KW"/>
</dbReference>
<dbReference type="Pfam" id="PF00005">
    <property type="entry name" value="ABC_tran"/>
    <property type="match status" value="1"/>
</dbReference>